<accession>A0ABP9L3I1</accession>
<evidence type="ECO:0000313" key="1">
    <source>
        <dbReference type="EMBL" id="GAA5068721.1"/>
    </source>
</evidence>
<evidence type="ECO:0000313" key="2">
    <source>
        <dbReference type="Proteomes" id="UP001500603"/>
    </source>
</evidence>
<sequence>MGRLDEYARCTRAAAWSQLRSAGEGDEHRPWIATMRGLLADLTHLSGGDGVPEDDDGVPEDAALSWLADELRDTHEQLAAMLELCGAGHVDECYRFQF</sequence>
<reference evidence="2" key="1">
    <citation type="journal article" date="2019" name="Int. J. Syst. Evol. Microbiol.">
        <title>The Global Catalogue of Microorganisms (GCM) 10K type strain sequencing project: providing services to taxonomists for standard genome sequencing and annotation.</title>
        <authorList>
            <consortium name="The Broad Institute Genomics Platform"/>
            <consortium name="The Broad Institute Genome Sequencing Center for Infectious Disease"/>
            <person name="Wu L."/>
            <person name="Ma J."/>
        </authorList>
    </citation>
    <scope>NUCLEOTIDE SEQUENCE [LARGE SCALE GENOMIC DNA]</scope>
    <source>
        <strain evidence="2">JCM 18298</strain>
    </source>
</reference>
<proteinExistence type="predicted"/>
<comment type="caution">
    <text evidence="1">The sequence shown here is derived from an EMBL/GenBank/DDBJ whole genome shotgun (WGS) entry which is preliminary data.</text>
</comment>
<keyword evidence="2" id="KW-1185">Reference proteome</keyword>
<organism evidence="1 2">
    <name type="scientific">Nocardia callitridis</name>
    <dbReference type="NCBI Taxonomy" id="648753"/>
    <lineage>
        <taxon>Bacteria</taxon>
        <taxon>Bacillati</taxon>
        <taxon>Actinomycetota</taxon>
        <taxon>Actinomycetes</taxon>
        <taxon>Mycobacteriales</taxon>
        <taxon>Nocardiaceae</taxon>
        <taxon>Nocardia</taxon>
    </lineage>
</organism>
<name>A0ABP9L3I1_9NOCA</name>
<dbReference type="Proteomes" id="UP001500603">
    <property type="component" value="Unassembled WGS sequence"/>
</dbReference>
<gene>
    <name evidence="1" type="ORF">GCM10023318_59330</name>
</gene>
<protein>
    <submittedName>
        <fullName evidence="1">Uncharacterized protein</fullName>
    </submittedName>
</protein>
<dbReference type="EMBL" id="BAABJM010000009">
    <property type="protein sequence ID" value="GAA5068721.1"/>
    <property type="molecule type" value="Genomic_DNA"/>
</dbReference>